<dbReference type="Gene3D" id="3.40.50.300">
    <property type="entry name" value="P-loop containing nucleotide triphosphate hydrolases"/>
    <property type="match status" value="1"/>
</dbReference>
<dbReference type="PROSITE" id="PS00690">
    <property type="entry name" value="DEAH_ATP_HELICASE"/>
    <property type="match status" value="1"/>
</dbReference>
<organism evidence="5 6">
    <name type="scientific">Artemisia annua</name>
    <name type="common">Sweet wormwood</name>
    <dbReference type="NCBI Taxonomy" id="35608"/>
    <lineage>
        <taxon>Eukaryota</taxon>
        <taxon>Viridiplantae</taxon>
        <taxon>Streptophyta</taxon>
        <taxon>Embryophyta</taxon>
        <taxon>Tracheophyta</taxon>
        <taxon>Spermatophyta</taxon>
        <taxon>Magnoliopsida</taxon>
        <taxon>eudicotyledons</taxon>
        <taxon>Gunneridae</taxon>
        <taxon>Pentapetalae</taxon>
        <taxon>asterids</taxon>
        <taxon>campanulids</taxon>
        <taxon>Asterales</taxon>
        <taxon>Asteraceae</taxon>
        <taxon>Asteroideae</taxon>
        <taxon>Anthemideae</taxon>
        <taxon>Artemisiinae</taxon>
        <taxon>Artemisia</taxon>
    </lineage>
</organism>
<sequence length="144" mass="16354">MKKCLDARFKGELGRCAVHLPLRPDFPATSFPTTYEVPRVFGKANVVVYSYQYLLDPKVAGIISVVVFDEAHNIDNVCIEALSVSVRKQTLEGATRNLNKMSQEIDRNFYSAHESMKRENKEMNSVLTKVIDNADILDHCYILQ</sequence>
<keyword evidence="2" id="KW-0378">Hydrolase</keyword>
<dbReference type="InterPro" id="IPR027417">
    <property type="entry name" value="P-loop_NTPase"/>
</dbReference>
<dbReference type="OrthoDB" id="272481at2759"/>
<dbReference type="GO" id="GO:0003678">
    <property type="term" value="F:DNA helicase activity"/>
    <property type="evidence" value="ECO:0007669"/>
    <property type="project" value="InterPro"/>
</dbReference>
<dbReference type="GO" id="GO:0006366">
    <property type="term" value="P:transcription by RNA polymerase II"/>
    <property type="evidence" value="ECO:0007669"/>
    <property type="project" value="TreeGrafter"/>
</dbReference>
<evidence type="ECO:0000313" key="6">
    <source>
        <dbReference type="Proteomes" id="UP000245207"/>
    </source>
</evidence>
<name>A0A2U1QPA0_ARTAN</name>
<reference evidence="5 6" key="1">
    <citation type="journal article" date="2018" name="Mol. Plant">
        <title>The genome of Artemisia annua provides insight into the evolution of Asteraceae family and artemisinin biosynthesis.</title>
        <authorList>
            <person name="Shen Q."/>
            <person name="Zhang L."/>
            <person name="Liao Z."/>
            <person name="Wang S."/>
            <person name="Yan T."/>
            <person name="Shi P."/>
            <person name="Liu M."/>
            <person name="Fu X."/>
            <person name="Pan Q."/>
            <person name="Wang Y."/>
            <person name="Lv Z."/>
            <person name="Lu X."/>
            <person name="Zhang F."/>
            <person name="Jiang W."/>
            <person name="Ma Y."/>
            <person name="Chen M."/>
            <person name="Hao X."/>
            <person name="Li L."/>
            <person name="Tang Y."/>
            <person name="Lv G."/>
            <person name="Zhou Y."/>
            <person name="Sun X."/>
            <person name="Brodelius P.E."/>
            <person name="Rose J.K.C."/>
            <person name="Tang K."/>
        </authorList>
    </citation>
    <scope>NUCLEOTIDE SEQUENCE [LARGE SCALE GENOMIC DNA]</scope>
    <source>
        <strain evidence="6">cv. Huhao1</strain>
        <tissue evidence="5">Leaf</tissue>
    </source>
</reference>
<dbReference type="EMBL" id="PKPP01000005">
    <property type="protein sequence ID" value="PWA99802.1"/>
    <property type="molecule type" value="Genomic_DNA"/>
</dbReference>
<proteinExistence type="predicted"/>
<dbReference type="GO" id="GO:0045951">
    <property type="term" value="P:positive regulation of mitotic recombination"/>
    <property type="evidence" value="ECO:0007669"/>
    <property type="project" value="TreeGrafter"/>
</dbReference>
<dbReference type="InterPro" id="IPR002464">
    <property type="entry name" value="DNA/RNA_helicase_DEAH_CS"/>
</dbReference>
<evidence type="ECO:0000313" key="5">
    <source>
        <dbReference type="EMBL" id="PWA99802.1"/>
    </source>
</evidence>
<keyword evidence="1" id="KW-0547">Nucleotide-binding</keyword>
<evidence type="ECO:0000259" key="4">
    <source>
        <dbReference type="PROSITE" id="PS51193"/>
    </source>
</evidence>
<dbReference type="GO" id="GO:0016787">
    <property type="term" value="F:hydrolase activity"/>
    <property type="evidence" value="ECO:0007669"/>
    <property type="project" value="UniProtKB-KW"/>
</dbReference>
<accession>A0A2U1QPA0</accession>
<dbReference type="Proteomes" id="UP000245207">
    <property type="component" value="Unassembled WGS sequence"/>
</dbReference>
<dbReference type="PANTHER" id="PTHR11472">
    <property type="entry name" value="DNA REPAIR DEAD HELICASE RAD3/XP-D SUBFAMILY MEMBER"/>
    <property type="match status" value="1"/>
</dbReference>
<gene>
    <name evidence="5" type="ORF">CTI12_AA003100</name>
</gene>
<dbReference type="GO" id="GO:0005524">
    <property type="term" value="F:ATP binding"/>
    <property type="evidence" value="ECO:0007669"/>
    <property type="project" value="UniProtKB-KW"/>
</dbReference>
<evidence type="ECO:0000256" key="3">
    <source>
        <dbReference type="ARBA" id="ARBA00022840"/>
    </source>
</evidence>
<dbReference type="InterPro" id="IPR014013">
    <property type="entry name" value="Helic_SF1/SF2_ATP-bd_DinG/Rad3"/>
</dbReference>
<comment type="caution">
    <text evidence="5">The sequence shown here is derived from an EMBL/GenBank/DDBJ whole genome shotgun (WGS) entry which is preliminary data.</text>
</comment>
<dbReference type="GO" id="GO:0003684">
    <property type="term" value="F:damaged DNA binding"/>
    <property type="evidence" value="ECO:0007669"/>
    <property type="project" value="TreeGrafter"/>
</dbReference>
<dbReference type="AlphaFoldDB" id="A0A2U1QPA0"/>
<dbReference type="Gene3D" id="1.10.275.40">
    <property type="match status" value="1"/>
</dbReference>
<dbReference type="InterPro" id="IPR010614">
    <property type="entry name" value="RAD3-like_helicase_DEAD"/>
</dbReference>
<dbReference type="GO" id="GO:0005634">
    <property type="term" value="C:nucleus"/>
    <property type="evidence" value="ECO:0007669"/>
    <property type="project" value="TreeGrafter"/>
</dbReference>
<dbReference type="PROSITE" id="PS51193">
    <property type="entry name" value="HELICASE_ATP_BIND_2"/>
    <property type="match status" value="1"/>
</dbReference>
<feature type="domain" description="Helicase ATP-binding" evidence="4">
    <location>
        <begin position="1"/>
        <end position="120"/>
    </location>
</feature>
<dbReference type="Pfam" id="PF06733">
    <property type="entry name" value="DEAD_2"/>
    <property type="match status" value="1"/>
</dbReference>
<evidence type="ECO:0000256" key="1">
    <source>
        <dbReference type="ARBA" id="ARBA00022741"/>
    </source>
</evidence>
<dbReference type="PANTHER" id="PTHR11472:SF1">
    <property type="entry name" value="GENERAL TRANSCRIPTION AND DNA REPAIR FACTOR IIH HELICASE SUBUNIT XPD"/>
    <property type="match status" value="1"/>
</dbReference>
<keyword evidence="3" id="KW-0067">ATP-binding</keyword>
<keyword evidence="6" id="KW-1185">Reference proteome</keyword>
<evidence type="ECO:0000256" key="2">
    <source>
        <dbReference type="ARBA" id="ARBA00022801"/>
    </source>
</evidence>
<dbReference type="STRING" id="35608.A0A2U1QPA0"/>
<protein>
    <submittedName>
        <fullName evidence="5">Sugar phosphate transporter domain-containing protein</fullName>
    </submittedName>
</protein>
<dbReference type="InterPro" id="IPR045028">
    <property type="entry name" value="DinG/Rad3-like"/>
</dbReference>